<evidence type="ECO:0000256" key="1">
    <source>
        <dbReference type="SAM" id="Phobius"/>
    </source>
</evidence>
<dbReference type="STRING" id="407821.A0A087TVW9"/>
<keyword evidence="1" id="KW-1133">Transmembrane helix</keyword>
<dbReference type="Proteomes" id="UP000054359">
    <property type="component" value="Unassembled WGS sequence"/>
</dbReference>
<feature type="transmembrane region" description="Helical" evidence="1">
    <location>
        <begin position="30"/>
        <end position="51"/>
    </location>
</feature>
<reference evidence="2 3" key="1">
    <citation type="submission" date="2013-11" db="EMBL/GenBank/DDBJ databases">
        <title>Genome sequencing of Stegodyphus mimosarum.</title>
        <authorList>
            <person name="Bechsgaard J."/>
        </authorList>
    </citation>
    <scope>NUCLEOTIDE SEQUENCE [LARGE SCALE GENOMIC DNA]</scope>
</reference>
<evidence type="ECO:0008006" key="4">
    <source>
        <dbReference type="Google" id="ProtNLM"/>
    </source>
</evidence>
<dbReference type="AlphaFoldDB" id="A0A087TVW9"/>
<dbReference type="OrthoDB" id="6423686at2759"/>
<keyword evidence="1" id="KW-0812">Transmembrane</keyword>
<proteinExistence type="predicted"/>
<protein>
    <recommendedName>
        <fullName evidence="4">PiggyBac transposable element-derived protein domain-containing protein</fullName>
    </recommendedName>
</protein>
<keyword evidence="1" id="KW-0472">Membrane</keyword>
<name>A0A087TVW9_STEMI</name>
<sequence>MCNLTKGGVDEFHKKCSIYSTARRTQRWPIAIFFRISDICTVNVFILLQAYPIASKVKRKDFISKSVGAVSWKITASS</sequence>
<feature type="non-terminal residue" evidence="2">
    <location>
        <position position="78"/>
    </location>
</feature>
<organism evidence="2 3">
    <name type="scientific">Stegodyphus mimosarum</name>
    <name type="common">African social velvet spider</name>
    <dbReference type="NCBI Taxonomy" id="407821"/>
    <lineage>
        <taxon>Eukaryota</taxon>
        <taxon>Metazoa</taxon>
        <taxon>Ecdysozoa</taxon>
        <taxon>Arthropoda</taxon>
        <taxon>Chelicerata</taxon>
        <taxon>Arachnida</taxon>
        <taxon>Araneae</taxon>
        <taxon>Araneomorphae</taxon>
        <taxon>Entelegynae</taxon>
        <taxon>Eresoidea</taxon>
        <taxon>Eresidae</taxon>
        <taxon>Stegodyphus</taxon>
    </lineage>
</organism>
<accession>A0A087TVW9</accession>
<evidence type="ECO:0000313" key="2">
    <source>
        <dbReference type="EMBL" id="KFM69258.1"/>
    </source>
</evidence>
<evidence type="ECO:0000313" key="3">
    <source>
        <dbReference type="Proteomes" id="UP000054359"/>
    </source>
</evidence>
<gene>
    <name evidence="2" type="ORF">X975_21421</name>
</gene>
<dbReference type="EMBL" id="KK117002">
    <property type="protein sequence ID" value="KFM69258.1"/>
    <property type="molecule type" value="Genomic_DNA"/>
</dbReference>
<keyword evidence="3" id="KW-1185">Reference proteome</keyword>